<dbReference type="eggNOG" id="ENOG5031UHY">
    <property type="taxonomic scope" value="Bacteria"/>
</dbReference>
<proteinExistence type="predicted"/>
<sequence>MSAAPISASDAGSDPELRAARAAGWRGCDLAWERLQEEAGAAWREGRQDAAVRAWRRAWRIAFWRLARDDPRFATSLANAALADRLAGREARAARRYERAMALWEKVPIWLEGAEIRPRARSSMFHLRMEARHRDTYRANALARLSRFVEEAQEASRCAWAGEPCPHRLITRWRGEKPSVFDDTRKLLAAALLICVPEGPHADA</sequence>
<dbReference type="OrthoDB" id="7740434at2"/>
<dbReference type="InterPro" id="IPR011990">
    <property type="entry name" value="TPR-like_helical_dom_sf"/>
</dbReference>
<organism evidence="1 2">
    <name type="scientific">Lutibaculum baratangense AMV1</name>
    <dbReference type="NCBI Taxonomy" id="631454"/>
    <lineage>
        <taxon>Bacteria</taxon>
        <taxon>Pseudomonadati</taxon>
        <taxon>Pseudomonadota</taxon>
        <taxon>Alphaproteobacteria</taxon>
        <taxon>Hyphomicrobiales</taxon>
        <taxon>Tepidamorphaceae</taxon>
        <taxon>Lutibaculum</taxon>
    </lineage>
</organism>
<dbReference type="Proteomes" id="UP000017819">
    <property type="component" value="Unassembled WGS sequence"/>
</dbReference>
<dbReference type="AlphaFoldDB" id="V4RRA8"/>
<dbReference type="STRING" id="631454.N177_1513"/>
<comment type="caution">
    <text evidence="1">The sequence shown here is derived from an EMBL/GenBank/DDBJ whole genome shotgun (WGS) entry which is preliminary data.</text>
</comment>
<dbReference type="Gene3D" id="1.25.40.10">
    <property type="entry name" value="Tetratricopeptide repeat domain"/>
    <property type="match status" value="1"/>
</dbReference>
<evidence type="ECO:0008006" key="3">
    <source>
        <dbReference type="Google" id="ProtNLM"/>
    </source>
</evidence>
<gene>
    <name evidence="1" type="ORF">N177_1513</name>
</gene>
<evidence type="ECO:0000313" key="2">
    <source>
        <dbReference type="Proteomes" id="UP000017819"/>
    </source>
</evidence>
<accession>V4RRA8</accession>
<keyword evidence="2" id="KW-1185">Reference proteome</keyword>
<evidence type="ECO:0000313" key="1">
    <source>
        <dbReference type="EMBL" id="ESR25680.1"/>
    </source>
</evidence>
<dbReference type="RefSeq" id="WP_023431655.1">
    <property type="nucleotide sequence ID" value="NZ_AWXZ01000018.1"/>
</dbReference>
<dbReference type="SUPFAM" id="SSF48452">
    <property type="entry name" value="TPR-like"/>
    <property type="match status" value="1"/>
</dbReference>
<dbReference type="EMBL" id="AWXZ01000018">
    <property type="protein sequence ID" value="ESR25680.1"/>
    <property type="molecule type" value="Genomic_DNA"/>
</dbReference>
<name>V4RRA8_9HYPH</name>
<protein>
    <recommendedName>
        <fullName evidence="3">Tetratricopeptide repeat protein</fullName>
    </recommendedName>
</protein>
<reference evidence="1 2" key="1">
    <citation type="journal article" date="2014" name="Genome Announc.">
        <title>Draft Genome Sequence of Lutibaculum baratangense Strain AMV1T, Isolated from a Mud Volcano in Andamans, India.</title>
        <authorList>
            <person name="Singh A."/>
            <person name="Sreenivas A."/>
            <person name="Sathyanarayana Reddy G."/>
            <person name="Pinnaka A.K."/>
            <person name="Shivaji S."/>
        </authorList>
    </citation>
    <scope>NUCLEOTIDE SEQUENCE [LARGE SCALE GENOMIC DNA]</scope>
    <source>
        <strain evidence="1 2">AMV1</strain>
    </source>
</reference>